<evidence type="ECO:0000256" key="6">
    <source>
        <dbReference type="PROSITE-ProRule" id="PRU00175"/>
    </source>
</evidence>
<protein>
    <recommendedName>
        <fullName evidence="5">Protein preY, mitochondrial</fullName>
    </recommendedName>
</protein>
<keyword evidence="2 6" id="KW-0863">Zinc-finger</keyword>
<dbReference type="Pfam" id="PF13639">
    <property type="entry name" value="zf-RING_2"/>
    <property type="match status" value="1"/>
</dbReference>
<dbReference type="PANTHER" id="PTHR33505:SF4">
    <property type="entry name" value="PROTEIN PREY, MITOCHONDRIAL"/>
    <property type="match status" value="1"/>
</dbReference>
<proteinExistence type="inferred from homology"/>
<dbReference type="InterPro" id="IPR001841">
    <property type="entry name" value="Znf_RING"/>
</dbReference>
<evidence type="ECO:0000313" key="10">
    <source>
        <dbReference type="Proteomes" id="UP001187192"/>
    </source>
</evidence>
<dbReference type="InterPro" id="IPR013083">
    <property type="entry name" value="Znf_RING/FYVE/PHD"/>
</dbReference>
<organism evidence="9 10">
    <name type="scientific">Ficus carica</name>
    <name type="common">Common fig</name>
    <dbReference type="NCBI Taxonomy" id="3494"/>
    <lineage>
        <taxon>Eukaryota</taxon>
        <taxon>Viridiplantae</taxon>
        <taxon>Streptophyta</taxon>
        <taxon>Embryophyta</taxon>
        <taxon>Tracheophyta</taxon>
        <taxon>Spermatophyta</taxon>
        <taxon>Magnoliopsida</taxon>
        <taxon>eudicotyledons</taxon>
        <taxon>Gunneridae</taxon>
        <taxon>Pentapetalae</taxon>
        <taxon>rosids</taxon>
        <taxon>fabids</taxon>
        <taxon>Rosales</taxon>
        <taxon>Moraceae</taxon>
        <taxon>Ficeae</taxon>
        <taxon>Ficus</taxon>
    </lineage>
</organism>
<dbReference type="SMART" id="SM00744">
    <property type="entry name" value="RINGv"/>
    <property type="match status" value="1"/>
</dbReference>
<evidence type="ECO:0000256" key="1">
    <source>
        <dbReference type="ARBA" id="ARBA00022723"/>
    </source>
</evidence>
<dbReference type="AlphaFoldDB" id="A0AA88CTD0"/>
<comment type="caution">
    <text evidence="9">The sequence shown here is derived from an EMBL/GenBank/DDBJ whole genome shotgun (WGS) entry which is preliminary data.</text>
</comment>
<evidence type="ECO:0000259" key="8">
    <source>
        <dbReference type="PROSITE" id="PS50089"/>
    </source>
</evidence>
<evidence type="ECO:0000256" key="5">
    <source>
        <dbReference type="ARBA" id="ARBA00040939"/>
    </source>
</evidence>
<dbReference type="Gene3D" id="2.20.25.10">
    <property type="match status" value="1"/>
</dbReference>
<accession>A0AA88CTD0</accession>
<dbReference type="SUPFAM" id="SSF158997">
    <property type="entry name" value="Trm112p-like"/>
    <property type="match status" value="1"/>
</dbReference>
<comment type="similarity">
    <text evidence="4">Belongs to the PREY family.</text>
</comment>
<feature type="domain" description="RING-type" evidence="8">
    <location>
        <begin position="178"/>
        <end position="224"/>
    </location>
</feature>
<dbReference type="EMBL" id="BTGU01000002">
    <property type="protein sequence ID" value="GMN28947.1"/>
    <property type="molecule type" value="Genomic_DNA"/>
</dbReference>
<keyword evidence="10" id="KW-1185">Reference proteome</keyword>
<keyword evidence="3" id="KW-0862">Zinc</keyword>
<dbReference type="InterPro" id="IPR011016">
    <property type="entry name" value="Znf_RING-CH"/>
</dbReference>
<dbReference type="InterPro" id="IPR005651">
    <property type="entry name" value="Trm112-like"/>
</dbReference>
<sequence length="254" mass="28050">MVRLSRTLMKEAGNGLINKTLSQILVCPLSKQPLRFCEETNSLISDAIGVSFPIKDGIPCLDPKDGKILELDDDPKPEDSAESSVKRKLRMEGGSLPASCFGVDWDFWPNRNVNPHSNQMVLNKLLSLICNFISLKGQPRLKEAPASCEVIEPNATQKLEEGLAESAAESSTGEGEFCCICLSGLEEEGGGGETSLLLPCQHKFHKECVERWFSACKKTCPICRFSMEEDKCYEGEVLTEEMLIYFSSFHAAGF</sequence>
<evidence type="ECO:0000256" key="3">
    <source>
        <dbReference type="ARBA" id="ARBA00022833"/>
    </source>
</evidence>
<dbReference type="PROSITE" id="PS50089">
    <property type="entry name" value="ZF_RING_2"/>
    <property type="match status" value="1"/>
</dbReference>
<evidence type="ECO:0000256" key="7">
    <source>
        <dbReference type="SAM" id="MobiDB-lite"/>
    </source>
</evidence>
<feature type="region of interest" description="Disordered" evidence="7">
    <location>
        <begin position="68"/>
        <end position="88"/>
    </location>
</feature>
<gene>
    <name evidence="9" type="ORF">TIFTF001_002233</name>
</gene>
<dbReference type="SMART" id="SM00184">
    <property type="entry name" value="RING"/>
    <property type="match status" value="1"/>
</dbReference>
<name>A0AA88CTD0_FICCA</name>
<evidence type="ECO:0000313" key="9">
    <source>
        <dbReference type="EMBL" id="GMN28947.1"/>
    </source>
</evidence>
<keyword evidence="1" id="KW-0479">Metal-binding</keyword>
<evidence type="ECO:0000256" key="2">
    <source>
        <dbReference type="ARBA" id="ARBA00022771"/>
    </source>
</evidence>
<dbReference type="GO" id="GO:0008270">
    <property type="term" value="F:zinc ion binding"/>
    <property type="evidence" value="ECO:0007669"/>
    <property type="project" value="UniProtKB-KW"/>
</dbReference>
<dbReference type="Gene3D" id="3.30.40.10">
    <property type="entry name" value="Zinc/RING finger domain, C3HC4 (zinc finger)"/>
    <property type="match status" value="1"/>
</dbReference>
<dbReference type="SUPFAM" id="SSF57850">
    <property type="entry name" value="RING/U-box"/>
    <property type="match status" value="1"/>
</dbReference>
<dbReference type="PANTHER" id="PTHR33505">
    <property type="entry name" value="ZGC:162634"/>
    <property type="match status" value="1"/>
</dbReference>
<dbReference type="Proteomes" id="UP001187192">
    <property type="component" value="Unassembled WGS sequence"/>
</dbReference>
<evidence type="ECO:0000256" key="4">
    <source>
        <dbReference type="ARBA" id="ARBA00038479"/>
    </source>
</evidence>
<dbReference type="FunFam" id="2.20.25.10:FF:000023">
    <property type="entry name" value="Predicted protein"/>
    <property type="match status" value="1"/>
</dbReference>
<reference evidence="9" key="1">
    <citation type="submission" date="2023-07" db="EMBL/GenBank/DDBJ databases">
        <title>draft genome sequence of fig (Ficus carica).</title>
        <authorList>
            <person name="Takahashi T."/>
            <person name="Nishimura K."/>
        </authorList>
    </citation>
    <scope>NUCLEOTIDE SEQUENCE</scope>
</reference>
<dbReference type="Pfam" id="PF03966">
    <property type="entry name" value="Trm112p"/>
    <property type="match status" value="1"/>
</dbReference>
<dbReference type="Gramene" id="FCD_00030924-RA">
    <property type="protein sequence ID" value="FCD_00030924-RA:cds"/>
    <property type="gene ID" value="FCD_00030924"/>
</dbReference>